<feature type="transmembrane region" description="Helical" evidence="10">
    <location>
        <begin position="362"/>
        <end position="382"/>
    </location>
</feature>
<dbReference type="CDD" id="cd13133">
    <property type="entry name" value="MATE_like_7"/>
    <property type="match status" value="1"/>
</dbReference>
<evidence type="ECO:0000313" key="12">
    <source>
        <dbReference type="Proteomes" id="UP000189956"/>
    </source>
</evidence>
<evidence type="ECO:0000256" key="1">
    <source>
        <dbReference type="ARBA" id="ARBA00004651"/>
    </source>
</evidence>
<feature type="transmembrane region" description="Helical" evidence="10">
    <location>
        <begin position="288"/>
        <end position="311"/>
    </location>
</feature>
<evidence type="ECO:0000256" key="3">
    <source>
        <dbReference type="ARBA" id="ARBA00022449"/>
    </source>
</evidence>
<evidence type="ECO:0000256" key="9">
    <source>
        <dbReference type="ARBA" id="ARBA00031636"/>
    </source>
</evidence>
<dbReference type="RefSeq" id="WP_025836765.1">
    <property type="nucleotide sequence ID" value="NZ_FUWL01000003.1"/>
</dbReference>
<feature type="transmembrane region" description="Helical" evidence="10">
    <location>
        <begin position="197"/>
        <end position="216"/>
    </location>
</feature>
<keyword evidence="7" id="KW-0406">Ion transport</keyword>
<keyword evidence="4" id="KW-1003">Cell membrane</keyword>
<feature type="transmembrane region" description="Helical" evidence="10">
    <location>
        <begin position="323"/>
        <end position="342"/>
    </location>
</feature>
<feature type="transmembrane region" description="Helical" evidence="10">
    <location>
        <begin position="394"/>
        <end position="415"/>
    </location>
</feature>
<dbReference type="GO" id="GO:0015297">
    <property type="term" value="F:antiporter activity"/>
    <property type="evidence" value="ECO:0007669"/>
    <property type="project" value="UniProtKB-KW"/>
</dbReference>
<dbReference type="EMBL" id="FUWL01000003">
    <property type="protein sequence ID" value="SJZ32028.1"/>
    <property type="molecule type" value="Genomic_DNA"/>
</dbReference>
<evidence type="ECO:0000256" key="10">
    <source>
        <dbReference type="SAM" id="Phobius"/>
    </source>
</evidence>
<organism evidence="11 12">
    <name type="scientific">Porphyromonas cangingivalis</name>
    <dbReference type="NCBI Taxonomy" id="36874"/>
    <lineage>
        <taxon>Bacteria</taxon>
        <taxon>Pseudomonadati</taxon>
        <taxon>Bacteroidota</taxon>
        <taxon>Bacteroidia</taxon>
        <taxon>Bacteroidales</taxon>
        <taxon>Porphyromonadaceae</taxon>
        <taxon>Porphyromonas</taxon>
    </lineage>
</organism>
<dbReference type="PIRSF" id="PIRSF006603">
    <property type="entry name" value="DinF"/>
    <property type="match status" value="1"/>
</dbReference>
<feature type="transmembrane region" description="Helical" evidence="10">
    <location>
        <begin position="421"/>
        <end position="441"/>
    </location>
</feature>
<dbReference type="InterPro" id="IPR050222">
    <property type="entry name" value="MATE_MdtK"/>
</dbReference>
<proteinExistence type="predicted"/>
<feature type="transmembrane region" description="Helical" evidence="10">
    <location>
        <begin position="57"/>
        <end position="77"/>
    </location>
</feature>
<dbReference type="PANTHER" id="PTHR43298">
    <property type="entry name" value="MULTIDRUG RESISTANCE PROTEIN NORM-RELATED"/>
    <property type="match status" value="1"/>
</dbReference>
<gene>
    <name evidence="11" type="ORF">SAMN02745205_00227</name>
</gene>
<feature type="transmembrane region" description="Helical" evidence="10">
    <location>
        <begin position="21"/>
        <end position="45"/>
    </location>
</feature>
<dbReference type="GO" id="GO:0042910">
    <property type="term" value="F:xenobiotic transmembrane transporter activity"/>
    <property type="evidence" value="ECO:0007669"/>
    <property type="project" value="InterPro"/>
</dbReference>
<evidence type="ECO:0000256" key="7">
    <source>
        <dbReference type="ARBA" id="ARBA00023065"/>
    </source>
</evidence>
<keyword evidence="2" id="KW-0813">Transport</keyword>
<keyword evidence="5 10" id="KW-0812">Transmembrane</keyword>
<feature type="transmembrane region" description="Helical" evidence="10">
    <location>
        <begin position="247"/>
        <end position="268"/>
    </location>
</feature>
<keyword evidence="3" id="KW-0050">Antiport</keyword>
<name>A0A1T4JPD0_PORCN</name>
<evidence type="ECO:0000256" key="2">
    <source>
        <dbReference type="ARBA" id="ARBA00022448"/>
    </source>
</evidence>
<evidence type="ECO:0000313" key="11">
    <source>
        <dbReference type="EMBL" id="SJZ32028.1"/>
    </source>
</evidence>
<evidence type="ECO:0000256" key="8">
    <source>
        <dbReference type="ARBA" id="ARBA00023136"/>
    </source>
</evidence>
<protein>
    <recommendedName>
        <fullName evidence="9">Multidrug-efflux transporter</fullName>
    </recommendedName>
</protein>
<sequence>MSTIQTSSDSFGVKRILQISGPVFISLMAQNIIGITDTAFMAHLGEVELGGAGMATLVYFCIYTLGHSLGTGTQIIVARRYGAGQHDGIGRVLSQSFIMLVVSAVILALLGGWIAAPLFDAILSSKALSAVATEYMDIRVWGYLFAFISVVFRAFYLGIARTKVLTYNAFVMAIINIFLDYALIFGHFGLPAMGVRGAALASVIAEAGSLLFYLTYTKYKVDKPTYGMTFKAMRVIDLTLMRTTLRLSVYLMLQALISLSVWTVFFILIEKLGERAMAIASIVRSFYILIHVSTSAYGTSVSTAVSSLIGANQSERIHKSLRTVAGVSLMTTVSICAIIMMFPEQFLRIFTDDARLISETIPSLWVICIAMTISSVGNIYFIAVSATGATSKALSIEMATIIGYLIYSLIVTLWAQAPVHICYTVEIFYYALVGWLSYRFISTEKWRDAKWSQLT</sequence>
<feature type="transmembrane region" description="Helical" evidence="10">
    <location>
        <begin position="138"/>
        <end position="157"/>
    </location>
</feature>
<evidence type="ECO:0000256" key="5">
    <source>
        <dbReference type="ARBA" id="ARBA00022692"/>
    </source>
</evidence>
<feature type="transmembrane region" description="Helical" evidence="10">
    <location>
        <begin position="97"/>
        <end position="118"/>
    </location>
</feature>
<dbReference type="GO" id="GO:0006811">
    <property type="term" value="P:monoatomic ion transport"/>
    <property type="evidence" value="ECO:0007669"/>
    <property type="project" value="UniProtKB-KW"/>
</dbReference>
<dbReference type="InterPro" id="IPR002528">
    <property type="entry name" value="MATE_fam"/>
</dbReference>
<reference evidence="11 12" key="1">
    <citation type="submission" date="2017-02" db="EMBL/GenBank/DDBJ databases">
        <authorList>
            <person name="Peterson S.W."/>
        </authorList>
    </citation>
    <scope>NUCLEOTIDE SEQUENCE [LARGE SCALE GENOMIC DNA]</scope>
    <source>
        <strain evidence="11 12">ATCC 700135</strain>
    </source>
</reference>
<dbReference type="PANTHER" id="PTHR43298:SF2">
    <property type="entry name" value="FMN_FAD EXPORTER YEEO-RELATED"/>
    <property type="match status" value="1"/>
</dbReference>
<evidence type="ECO:0000256" key="6">
    <source>
        <dbReference type="ARBA" id="ARBA00022989"/>
    </source>
</evidence>
<keyword evidence="6 10" id="KW-1133">Transmembrane helix</keyword>
<dbReference type="GO" id="GO:0005886">
    <property type="term" value="C:plasma membrane"/>
    <property type="evidence" value="ECO:0007669"/>
    <property type="project" value="UniProtKB-SubCell"/>
</dbReference>
<dbReference type="Proteomes" id="UP000189956">
    <property type="component" value="Unassembled WGS sequence"/>
</dbReference>
<dbReference type="NCBIfam" id="TIGR00797">
    <property type="entry name" value="matE"/>
    <property type="match status" value="1"/>
</dbReference>
<dbReference type="InterPro" id="IPR048279">
    <property type="entry name" value="MdtK-like"/>
</dbReference>
<dbReference type="Pfam" id="PF01554">
    <property type="entry name" value="MatE"/>
    <property type="match status" value="2"/>
</dbReference>
<feature type="transmembrane region" description="Helical" evidence="10">
    <location>
        <begin position="164"/>
        <end position="185"/>
    </location>
</feature>
<comment type="subcellular location">
    <subcellularLocation>
        <location evidence="1">Cell membrane</location>
        <topology evidence="1">Multi-pass membrane protein</topology>
    </subcellularLocation>
</comment>
<keyword evidence="8 10" id="KW-0472">Membrane</keyword>
<accession>A0A1T4JPD0</accession>
<dbReference type="AlphaFoldDB" id="A0A1T4JPD0"/>
<evidence type="ECO:0000256" key="4">
    <source>
        <dbReference type="ARBA" id="ARBA00022475"/>
    </source>
</evidence>